<sequence length="32" mass="3434">MRCCLLVGKGQEQKVEANATKGEGRGTEIVEV</sequence>
<reference evidence="1 2" key="1">
    <citation type="journal article" date="2014" name="Am. J. Bot.">
        <title>Genome assembly and annotation for red clover (Trifolium pratense; Fabaceae).</title>
        <authorList>
            <person name="Istvanek J."/>
            <person name="Jaros M."/>
            <person name="Krenek A."/>
            <person name="Repkova J."/>
        </authorList>
    </citation>
    <scope>NUCLEOTIDE SEQUENCE [LARGE SCALE GENOMIC DNA]</scope>
    <source>
        <strain evidence="2">cv. Tatra</strain>
        <tissue evidence="1">Young leaves</tissue>
    </source>
</reference>
<feature type="non-terminal residue" evidence="1">
    <location>
        <position position="32"/>
    </location>
</feature>
<reference evidence="1 2" key="2">
    <citation type="journal article" date="2017" name="Front. Plant Sci.">
        <title>Gene Classification and Mining of Molecular Markers Useful in Red Clover (Trifolium pratense) Breeding.</title>
        <authorList>
            <person name="Istvanek J."/>
            <person name="Dluhosova J."/>
            <person name="Dluhos P."/>
            <person name="Patkova L."/>
            <person name="Nedelnik J."/>
            <person name="Repkova J."/>
        </authorList>
    </citation>
    <scope>NUCLEOTIDE SEQUENCE [LARGE SCALE GENOMIC DNA]</scope>
    <source>
        <strain evidence="2">cv. Tatra</strain>
        <tissue evidence="1">Young leaves</tissue>
    </source>
</reference>
<evidence type="ECO:0000313" key="2">
    <source>
        <dbReference type="Proteomes" id="UP000236291"/>
    </source>
</evidence>
<proteinExistence type="predicted"/>
<dbReference type="AlphaFoldDB" id="A0A2K3K8E9"/>
<name>A0A2K3K8E9_TRIPR</name>
<organism evidence="1 2">
    <name type="scientific">Trifolium pratense</name>
    <name type="common">Red clover</name>
    <dbReference type="NCBI Taxonomy" id="57577"/>
    <lineage>
        <taxon>Eukaryota</taxon>
        <taxon>Viridiplantae</taxon>
        <taxon>Streptophyta</taxon>
        <taxon>Embryophyta</taxon>
        <taxon>Tracheophyta</taxon>
        <taxon>Spermatophyta</taxon>
        <taxon>Magnoliopsida</taxon>
        <taxon>eudicotyledons</taxon>
        <taxon>Gunneridae</taxon>
        <taxon>Pentapetalae</taxon>
        <taxon>rosids</taxon>
        <taxon>fabids</taxon>
        <taxon>Fabales</taxon>
        <taxon>Fabaceae</taxon>
        <taxon>Papilionoideae</taxon>
        <taxon>50 kb inversion clade</taxon>
        <taxon>NPAAA clade</taxon>
        <taxon>Hologalegina</taxon>
        <taxon>IRL clade</taxon>
        <taxon>Trifolieae</taxon>
        <taxon>Trifolium</taxon>
    </lineage>
</organism>
<evidence type="ECO:0000313" key="1">
    <source>
        <dbReference type="EMBL" id="PNX62558.1"/>
    </source>
</evidence>
<accession>A0A2K3K8E9</accession>
<dbReference type="Proteomes" id="UP000236291">
    <property type="component" value="Unassembled WGS sequence"/>
</dbReference>
<dbReference type="EMBL" id="ASHM01088008">
    <property type="protein sequence ID" value="PNX62558.1"/>
    <property type="molecule type" value="Genomic_DNA"/>
</dbReference>
<protein>
    <submittedName>
        <fullName evidence="1">Uncharacterized protein</fullName>
    </submittedName>
</protein>
<comment type="caution">
    <text evidence="1">The sequence shown here is derived from an EMBL/GenBank/DDBJ whole genome shotgun (WGS) entry which is preliminary data.</text>
</comment>
<gene>
    <name evidence="1" type="ORF">L195_g053047</name>
</gene>